<feature type="transmembrane region" description="Helical" evidence="5">
    <location>
        <begin position="120"/>
        <end position="149"/>
    </location>
</feature>
<dbReference type="InterPro" id="IPR013525">
    <property type="entry name" value="ABC2_TM"/>
</dbReference>
<keyword evidence="5" id="KW-1003">Cell membrane</keyword>
<keyword evidence="5" id="KW-0813">Transport</keyword>
<feature type="transmembrane region" description="Helical" evidence="5">
    <location>
        <begin position="189"/>
        <end position="208"/>
    </location>
</feature>
<dbReference type="OrthoDB" id="8988363at2"/>
<evidence type="ECO:0000313" key="8">
    <source>
        <dbReference type="EMBL" id="KPQ10350.1"/>
    </source>
</evidence>
<dbReference type="PROSITE" id="PS51012">
    <property type="entry name" value="ABC_TM2"/>
    <property type="match status" value="1"/>
</dbReference>
<dbReference type="InterPro" id="IPR051784">
    <property type="entry name" value="Nod_factor_ABC_transporter"/>
</dbReference>
<proteinExistence type="inferred from homology"/>
<feature type="transmembrane region" description="Helical" evidence="5">
    <location>
        <begin position="75"/>
        <end position="99"/>
    </location>
</feature>
<dbReference type="AlphaFoldDB" id="A0A0P8A535"/>
<gene>
    <name evidence="9" type="ORF">GA0071312_1087</name>
    <name evidence="8" type="ORF">HLUCCO17_11255</name>
</gene>
<feature type="transmembrane region" description="Helical" evidence="5">
    <location>
        <begin position="155"/>
        <end position="182"/>
    </location>
</feature>
<comment type="subcellular location">
    <subcellularLocation>
        <location evidence="5">Cell inner membrane</location>
        <topology evidence="5">Multi-pass membrane protein</topology>
    </subcellularLocation>
    <subcellularLocation>
        <location evidence="1">Membrane</location>
        <topology evidence="1">Multi-pass membrane protein</topology>
    </subcellularLocation>
</comment>
<dbReference type="EMBL" id="FMBM01000001">
    <property type="protein sequence ID" value="SCC79672.1"/>
    <property type="molecule type" value="Genomic_DNA"/>
</dbReference>
<keyword evidence="4 5" id="KW-0472">Membrane</keyword>
<evidence type="ECO:0000313" key="10">
    <source>
        <dbReference type="Proteomes" id="UP000050497"/>
    </source>
</evidence>
<feature type="compositionally biased region" description="Low complexity" evidence="6">
    <location>
        <begin position="11"/>
        <end position="23"/>
    </location>
</feature>
<dbReference type="RefSeq" id="WP_074443895.1">
    <property type="nucleotide sequence ID" value="NZ_FMBM01000001.1"/>
</dbReference>
<dbReference type="PANTHER" id="PTHR43229">
    <property type="entry name" value="NODULATION PROTEIN J"/>
    <property type="match status" value="1"/>
</dbReference>
<comment type="caution">
    <text evidence="8">The sequence shown here is derived from an EMBL/GenBank/DDBJ whole genome shotgun (WGS) entry which is preliminary data.</text>
</comment>
<evidence type="ECO:0000259" key="7">
    <source>
        <dbReference type="PROSITE" id="PS51012"/>
    </source>
</evidence>
<dbReference type="PANTHER" id="PTHR43229:SF2">
    <property type="entry name" value="NODULATION PROTEIN J"/>
    <property type="match status" value="1"/>
</dbReference>
<protein>
    <recommendedName>
        <fullName evidence="5">Transport permease protein</fullName>
    </recommendedName>
</protein>
<dbReference type="Proteomes" id="UP000050497">
    <property type="component" value="Unassembled WGS sequence"/>
</dbReference>
<dbReference type="GO" id="GO:0043190">
    <property type="term" value="C:ATP-binding cassette (ABC) transporter complex"/>
    <property type="evidence" value="ECO:0007669"/>
    <property type="project" value="InterPro"/>
</dbReference>
<keyword evidence="2 5" id="KW-0812">Transmembrane</keyword>
<dbReference type="Proteomes" id="UP000182800">
    <property type="component" value="Unassembled WGS sequence"/>
</dbReference>
<dbReference type="Pfam" id="PF01061">
    <property type="entry name" value="ABC2_membrane"/>
    <property type="match status" value="1"/>
</dbReference>
<dbReference type="GO" id="GO:0140359">
    <property type="term" value="F:ABC-type transporter activity"/>
    <property type="evidence" value="ECO:0007669"/>
    <property type="project" value="InterPro"/>
</dbReference>
<evidence type="ECO:0000313" key="11">
    <source>
        <dbReference type="Proteomes" id="UP000182800"/>
    </source>
</evidence>
<reference evidence="8 10" key="1">
    <citation type="submission" date="2015-09" db="EMBL/GenBank/DDBJ databases">
        <title>Identification and resolution of microdiversity through metagenomic sequencing of parallel consortia.</title>
        <authorList>
            <person name="Nelson W.C."/>
            <person name="Romine M.F."/>
            <person name="Lindemann S.R."/>
        </authorList>
    </citation>
    <scope>NUCLEOTIDE SEQUENCE [LARGE SCALE GENOMIC DNA]</scope>
    <source>
        <strain evidence="8">HL-109</strain>
    </source>
</reference>
<reference evidence="9 11" key="2">
    <citation type="submission" date="2016-08" db="EMBL/GenBank/DDBJ databases">
        <authorList>
            <person name="Varghese N."/>
            <person name="Submissions Spin"/>
        </authorList>
    </citation>
    <scope>NUCLEOTIDE SEQUENCE [LARGE SCALE GENOMIC DNA]</scope>
    <source>
        <strain evidence="9 11">HL-109</strain>
    </source>
</reference>
<feature type="region of interest" description="Disordered" evidence="6">
    <location>
        <begin position="1"/>
        <end position="23"/>
    </location>
</feature>
<dbReference type="PIRSF" id="PIRSF006648">
    <property type="entry name" value="DrrB"/>
    <property type="match status" value="1"/>
</dbReference>
<sequence length="273" mass="29728">MSERRSRLDRALGPGTRRPAGPRPLADTLVFAWRAILKIRHNPEQAFDVVVTPVMFTVMFTYLFGGALVGSTEAYLQFLLPGILVQTVMFTSIYTGFTLNQDIKRGVFDRFRAMPIWRPAPLAGAILGDVLRYTASALLVFGVGFVMGYRAEGGAGAVFVALILLNIFALGIGWIFTAVALMVRTPGTVMTLSWLVLMPVTFGSNIYVAPQTMPGWLQTFVMINPVSHITTALRGVLDGEPALGAMALALITPLAVTALFAPLSMWLYARERG</sequence>
<evidence type="ECO:0000256" key="5">
    <source>
        <dbReference type="RuleBase" id="RU361157"/>
    </source>
</evidence>
<accession>A0A0P8A535</accession>
<evidence type="ECO:0000256" key="1">
    <source>
        <dbReference type="ARBA" id="ARBA00004141"/>
    </source>
</evidence>
<organism evidence="8 10">
    <name type="scientific">Saliniramus fredricksonii</name>
    <dbReference type="NCBI Taxonomy" id="1653334"/>
    <lineage>
        <taxon>Bacteria</taxon>
        <taxon>Pseudomonadati</taxon>
        <taxon>Pseudomonadota</taxon>
        <taxon>Alphaproteobacteria</taxon>
        <taxon>Hyphomicrobiales</taxon>
        <taxon>Salinarimonadaceae</taxon>
        <taxon>Saliniramus</taxon>
    </lineage>
</organism>
<name>A0A0P8A535_9HYPH</name>
<dbReference type="STRING" id="1653334.GA0071312_1087"/>
<dbReference type="InterPro" id="IPR000412">
    <property type="entry name" value="ABC_2_transport"/>
</dbReference>
<dbReference type="EMBL" id="LJSX01000016">
    <property type="protein sequence ID" value="KPQ10350.1"/>
    <property type="molecule type" value="Genomic_DNA"/>
</dbReference>
<feature type="transmembrane region" description="Helical" evidence="5">
    <location>
        <begin position="46"/>
        <end position="69"/>
    </location>
</feature>
<evidence type="ECO:0000313" key="9">
    <source>
        <dbReference type="EMBL" id="SCC79672.1"/>
    </source>
</evidence>
<dbReference type="InterPro" id="IPR047817">
    <property type="entry name" value="ABC2_TM_bact-type"/>
</dbReference>
<keyword evidence="11" id="KW-1185">Reference proteome</keyword>
<evidence type="ECO:0000256" key="4">
    <source>
        <dbReference type="ARBA" id="ARBA00023136"/>
    </source>
</evidence>
<feature type="transmembrane region" description="Helical" evidence="5">
    <location>
        <begin position="243"/>
        <end position="269"/>
    </location>
</feature>
<evidence type="ECO:0000256" key="6">
    <source>
        <dbReference type="SAM" id="MobiDB-lite"/>
    </source>
</evidence>
<feature type="domain" description="ABC transmembrane type-2" evidence="7">
    <location>
        <begin position="44"/>
        <end position="271"/>
    </location>
</feature>
<keyword evidence="3 5" id="KW-1133">Transmembrane helix</keyword>
<feature type="compositionally biased region" description="Basic and acidic residues" evidence="6">
    <location>
        <begin position="1"/>
        <end position="10"/>
    </location>
</feature>
<evidence type="ECO:0000256" key="3">
    <source>
        <dbReference type="ARBA" id="ARBA00022989"/>
    </source>
</evidence>
<comment type="similarity">
    <text evidence="5">Belongs to the ABC-2 integral membrane protein family.</text>
</comment>
<evidence type="ECO:0000256" key="2">
    <source>
        <dbReference type="ARBA" id="ARBA00022692"/>
    </source>
</evidence>